<protein>
    <submittedName>
        <fullName evidence="4">Dihydroxyacetone kinase subunit L</fullName>
    </submittedName>
</protein>
<organism evidence="4">
    <name type="scientific">Candidatus Caldatribacterium californiense</name>
    <dbReference type="NCBI Taxonomy" id="1454726"/>
    <lineage>
        <taxon>Bacteria</taxon>
        <taxon>Pseudomonadati</taxon>
        <taxon>Atribacterota</taxon>
        <taxon>Atribacteria</taxon>
        <taxon>Atribacterales</taxon>
        <taxon>Candidatus Caldatribacteriaceae</taxon>
        <taxon>Candidatus Caldatribacterium</taxon>
    </lineage>
</organism>
<gene>
    <name evidence="4" type="primary">dhaL</name>
    <name evidence="4" type="ORF">ENU96_01450</name>
</gene>
<sequence>MEAMPFSRFKEAFTRILENLERHREELNDLDSPIGDSDHGESVCRAFAKVKEAVDAFPKDQKDIGALFTTVGKTILFSGGAAMGPLYGTAFLDAGKVAQGKSSLTFPEFVEVFAAFVEGVRRRGGAEPGDKTMYDTLYPALLALKGAYEAGKSLEEALEKAKEAARLGMESTKDMLAKRGRASRLGERSIGHIDPGAASSYFIIEAWFESLV</sequence>
<evidence type="ECO:0000256" key="1">
    <source>
        <dbReference type="ARBA" id="ARBA00022679"/>
    </source>
</evidence>
<dbReference type="GO" id="GO:0005829">
    <property type="term" value="C:cytosol"/>
    <property type="evidence" value="ECO:0007669"/>
    <property type="project" value="TreeGrafter"/>
</dbReference>
<dbReference type="FunFam" id="1.25.40.340:FF:000002">
    <property type="entry name" value="Dihydroxyacetone kinase, L subunit"/>
    <property type="match status" value="1"/>
</dbReference>
<dbReference type="InterPro" id="IPR050861">
    <property type="entry name" value="Dihydroxyacetone_Kinase"/>
</dbReference>
<dbReference type="PANTHER" id="PTHR28629:SF4">
    <property type="entry name" value="TRIOKINASE_FMN CYCLASE"/>
    <property type="match status" value="1"/>
</dbReference>
<dbReference type="Gene3D" id="1.25.40.340">
    <property type="match status" value="1"/>
</dbReference>
<accession>A0A7V3YKH9</accession>
<dbReference type="SMART" id="SM01120">
    <property type="entry name" value="Dak2"/>
    <property type="match status" value="1"/>
</dbReference>
<dbReference type="GO" id="GO:0004371">
    <property type="term" value="F:glycerone kinase activity"/>
    <property type="evidence" value="ECO:0007669"/>
    <property type="project" value="InterPro"/>
</dbReference>
<dbReference type="InterPro" id="IPR036117">
    <property type="entry name" value="DhaL_dom_sf"/>
</dbReference>
<evidence type="ECO:0000259" key="3">
    <source>
        <dbReference type="PROSITE" id="PS51480"/>
    </source>
</evidence>
<dbReference type="NCBIfam" id="TIGR02365">
    <property type="entry name" value="dha_L_ycgS"/>
    <property type="match status" value="1"/>
</dbReference>
<dbReference type="GO" id="GO:0019563">
    <property type="term" value="P:glycerol catabolic process"/>
    <property type="evidence" value="ECO:0007669"/>
    <property type="project" value="TreeGrafter"/>
</dbReference>
<keyword evidence="1" id="KW-0808">Transferase</keyword>
<evidence type="ECO:0000256" key="2">
    <source>
        <dbReference type="ARBA" id="ARBA00022777"/>
    </source>
</evidence>
<keyword evidence="2 4" id="KW-0418">Kinase</keyword>
<dbReference type="SUPFAM" id="SSF101473">
    <property type="entry name" value="DhaL-like"/>
    <property type="match status" value="1"/>
</dbReference>
<dbReference type="PANTHER" id="PTHR28629">
    <property type="entry name" value="TRIOKINASE/FMN CYCLASE"/>
    <property type="match status" value="1"/>
</dbReference>
<reference evidence="4" key="1">
    <citation type="journal article" date="2020" name="mSystems">
        <title>Genome- and Community-Level Interaction Insights into Carbon Utilization and Element Cycling Functions of Hydrothermarchaeota in Hydrothermal Sediment.</title>
        <authorList>
            <person name="Zhou Z."/>
            <person name="Liu Y."/>
            <person name="Xu W."/>
            <person name="Pan J."/>
            <person name="Luo Z.H."/>
            <person name="Li M."/>
        </authorList>
    </citation>
    <scope>NUCLEOTIDE SEQUENCE [LARGE SCALE GENOMIC DNA]</scope>
    <source>
        <strain evidence="4">SpSt-716</strain>
    </source>
</reference>
<dbReference type="Pfam" id="PF02734">
    <property type="entry name" value="Dak2"/>
    <property type="match status" value="1"/>
</dbReference>
<dbReference type="InterPro" id="IPR004007">
    <property type="entry name" value="DhaL_dom"/>
</dbReference>
<name>A0A7V3YKH9_9BACT</name>
<dbReference type="AlphaFoldDB" id="A0A7V3YKH9"/>
<dbReference type="InterPro" id="IPR012737">
    <property type="entry name" value="DhaK_L_YcgS"/>
</dbReference>
<evidence type="ECO:0000313" key="4">
    <source>
        <dbReference type="EMBL" id="HGI74337.1"/>
    </source>
</evidence>
<dbReference type="EMBL" id="DTEN01000058">
    <property type="protein sequence ID" value="HGI74337.1"/>
    <property type="molecule type" value="Genomic_DNA"/>
</dbReference>
<comment type="caution">
    <text evidence="4">The sequence shown here is derived from an EMBL/GenBank/DDBJ whole genome shotgun (WGS) entry which is preliminary data.</text>
</comment>
<feature type="domain" description="DhaL" evidence="3">
    <location>
        <begin position="7"/>
        <end position="209"/>
    </location>
</feature>
<proteinExistence type="predicted"/>
<dbReference type="PROSITE" id="PS51480">
    <property type="entry name" value="DHAL"/>
    <property type="match status" value="1"/>
</dbReference>